<evidence type="ECO:0000256" key="7">
    <source>
        <dbReference type="RuleBase" id="RU369079"/>
    </source>
</evidence>
<keyword evidence="5 8" id="KW-1133">Transmembrane helix</keyword>
<keyword evidence="6 8" id="KW-0472">Membrane</keyword>
<dbReference type="PANTHER" id="PTHR33362:SF3">
    <property type="entry name" value="SIALIC ACID TRAP TRANSPORTER PERMEASE PROTEIN SIAT"/>
    <property type="match status" value="1"/>
</dbReference>
<feature type="transmembrane region" description="Helical" evidence="8">
    <location>
        <begin position="234"/>
        <end position="252"/>
    </location>
</feature>
<keyword evidence="11" id="KW-1185">Reference proteome</keyword>
<evidence type="ECO:0000256" key="4">
    <source>
        <dbReference type="ARBA" id="ARBA00022692"/>
    </source>
</evidence>
<name>A0ABW4M0Z2_9HYPH</name>
<sequence>MLLLIGSFLILLIIGTPVAVSMAVASLLYLVIYDVAPDIIAAQRMIAGVESFPLIAVPFFILAGNLMNIAGVTGRIYKFALALVGWMKGGLAQVNIIGSVVFSGMSGTALADAAGIGTIEIKAMKDHGYPVEAAVGVTAASATLGPIFPPSLPFVIYGMMANASIGALFMAGIIPGVVMTALMMLTVYIFARRKGWGSDTPFELRQLLAASFEVFIVLAFPAAIYLLILAGLSVNVAVLIGLAVLIALDWYFDFSAVMALMTPVLLIGGMTMGWFTPTEAAVAAVLWSLFLGLVRYRTMTWRTLAKASFDTIETTASVLFIVTAASIFAWLLTVSQAAQLFSDFLFGLTDQWWTFLIIVNVLLLIVGAFLDTIAAISILVPILMPVAARYGIDPVHLGLIITLNLMIGLLTPPVGMVLFVLSRISKLSVERTTLAILPWMIPLLMALLLITFVPAITLWLPTQLGLIR</sequence>
<feature type="transmembrane region" description="Helical" evidence="8">
    <location>
        <begin position="311"/>
        <end position="332"/>
    </location>
</feature>
<evidence type="ECO:0000313" key="10">
    <source>
        <dbReference type="EMBL" id="MFD1744919.1"/>
    </source>
</evidence>
<evidence type="ECO:0000256" key="1">
    <source>
        <dbReference type="ARBA" id="ARBA00004429"/>
    </source>
</evidence>
<gene>
    <name evidence="10" type="ORF">ACFSE1_05530</name>
</gene>
<organism evidence="10 11">
    <name type="scientific">Rhizobium helianthi</name>
    <dbReference type="NCBI Taxonomy" id="1132695"/>
    <lineage>
        <taxon>Bacteria</taxon>
        <taxon>Pseudomonadati</taxon>
        <taxon>Pseudomonadota</taxon>
        <taxon>Alphaproteobacteria</taxon>
        <taxon>Hyphomicrobiales</taxon>
        <taxon>Rhizobiaceae</taxon>
        <taxon>Rhizobium/Agrobacterium group</taxon>
        <taxon>Rhizobium</taxon>
    </lineage>
</organism>
<keyword evidence="2" id="KW-1003">Cell membrane</keyword>
<evidence type="ECO:0000256" key="8">
    <source>
        <dbReference type="SAM" id="Phobius"/>
    </source>
</evidence>
<feature type="transmembrane region" description="Helical" evidence="8">
    <location>
        <begin position="281"/>
        <end position="299"/>
    </location>
</feature>
<dbReference type="Pfam" id="PF06808">
    <property type="entry name" value="DctM"/>
    <property type="match status" value="1"/>
</dbReference>
<evidence type="ECO:0000313" key="11">
    <source>
        <dbReference type="Proteomes" id="UP001597322"/>
    </source>
</evidence>
<feature type="transmembrane region" description="Helical" evidence="8">
    <location>
        <begin position="168"/>
        <end position="191"/>
    </location>
</feature>
<dbReference type="PANTHER" id="PTHR33362">
    <property type="entry name" value="SIALIC ACID TRAP TRANSPORTER PERMEASE PROTEIN SIAT-RELATED"/>
    <property type="match status" value="1"/>
</dbReference>
<feature type="transmembrane region" description="Helical" evidence="8">
    <location>
        <begin position="6"/>
        <end position="31"/>
    </location>
</feature>
<feature type="transmembrane region" description="Helical" evidence="8">
    <location>
        <begin position="52"/>
        <end position="76"/>
    </location>
</feature>
<feature type="transmembrane region" description="Helical" evidence="8">
    <location>
        <begin position="207"/>
        <end position="228"/>
    </location>
</feature>
<dbReference type="InterPro" id="IPR004681">
    <property type="entry name" value="TRAP_DctM"/>
</dbReference>
<feature type="domain" description="TRAP C4-dicarboxylate transport system permease DctM subunit" evidence="9">
    <location>
        <begin position="5"/>
        <end position="456"/>
    </location>
</feature>
<evidence type="ECO:0000259" key="9">
    <source>
        <dbReference type="Pfam" id="PF06808"/>
    </source>
</evidence>
<dbReference type="InterPro" id="IPR010656">
    <property type="entry name" value="DctM"/>
</dbReference>
<reference evidence="11" key="1">
    <citation type="journal article" date="2019" name="Int. J. Syst. Evol. Microbiol.">
        <title>The Global Catalogue of Microorganisms (GCM) 10K type strain sequencing project: providing services to taxonomists for standard genome sequencing and annotation.</title>
        <authorList>
            <consortium name="The Broad Institute Genomics Platform"/>
            <consortium name="The Broad Institute Genome Sequencing Center for Infectious Disease"/>
            <person name="Wu L."/>
            <person name="Ma J."/>
        </authorList>
    </citation>
    <scope>NUCLEOTIDE SEQUENCE [LARGE SCALE GENOMIC DNA]</scope>
    <source>
        <strain evidence="11">CG52</strain>
    </source>
</reference>
<comment type="subcellular location">
    <subcellularLocation>
        <location evidence="1 7">Cell inner membrane</location>
        <topology evidence="1 7">Multi-pass membrane protein</topology>
    </subcellularLocation>
</comment>
<keyword evidence="4 8" id="KW-0812">Transmembrane</keyword>
<dbReference type="RefSeq" id="WP_377397574.1">
    <property type="nucleotide sequence ID" value="NZ_JBHUEQ010000006.1"/>
</dbReference>
<evidence type="ECO:0000256" key="3">
    <source>
        <dbReference type="ARBA" id="ARBA00022519"/>
    </source>
</evidence>
<comment type="function">
    <text evidence="7">Part of the tripartite ATP-independent periplasmic (TRAP) transport system.</text>
</comment>
<protein>
    <submittedName>
        <fullName evidence="10">TRAP transporter large permease</fullName>
    </submittedName>
</protein>
<evidence type="ECO:0000256" key="5">
    <source>
        <dbReference type="ARBA" id="ARBA00022989"/>
    </source>
</evidence>
<feature type="transmembrane region" description="Helical" evidence="8">
    <location>
        <begin position="352"/>
        <end position="383"/>
    </location>
</feature>
<feature type="transmembrane region" description="Helical" evidence="8">
    <location>
        <begin position="129"/>
        <end position="148"/>
    </location>
</feature>
<accession>A0ABW4M0Z2</accession>
<comment type="caution">
    <text evidence="10">The sequence shown here is derived from an EMBL/GenBank/DDBJ whole genome shotgun (WGS) entry which is preliminary data.</text>
</comment>
<dbReference type="PIRSF" id="PIRSF006066">
    <property type="entry name" value="HI0050"/>
    <property type="match status" value="1"/>
</dbReference>
<keyword evidence="3 7" id="KW-0997">Cell inner membrane</keyword>
<dbReference type="Proteomes" id="UP001597322">
    <property type="component" value="Unassembled WGS sequence"/>
</dbReference>
<feature type="transmembrane region" description="Helical" evidence="8">
    <location>
        <begin position="395"/>
        <end position="419"/>
    </location>
</feature>
<dbReference type="EMBL" id="JBHUEQ010000006">
    <property type="protein sequence ID" value="MFD1744919.1"/>
    <property type="molecule type" value="Genomic_DNA"/>
</dbReference>
<evidence type="ECO:0000256" key="2">
    <source>
        <dbReference type="ARBA" id="ARBA00022475"/>
    </source>
</evidence>
<evidence type="ECO:0000256" key="6">
    <source>
        <dbReference type="ARBA" id="ARBA00023136"/>
    </source>
</evidence>
<keyword evidence="7" id="KW-0813">Transport</keyword>
<proteinExistence type="predicted"/>
<feature type="transmembrane region" description="Helical" evidence="8">
    <location>
        <begin position="439"/>
        <end position="460"/>
    </location>
</feature>